<dbReference type="InterPro" id="IPR050634">
    <property type="entry name" value="DNA_Topoisomerase_II"/>
</dbReference>
<organism evidence="8 9">
    <name type="scientific">Gnathostoma spinigerum</name>
    <dbReference type="NCBI Taxonomy" id="75299"/>
    <lineage>
        <taxon>Eukaryota</taxon>
        <taxon>Metazoa</taxon>
        <taxon>Ecdysozoa</taxon>
        <taxon>Nematoda</taxon>
        <taxon>Chromadorea</taxon>
        <taxon>Rhabditida</taxon>
        <taxon>Spirurina</taxon>
        <taxon>Gnathostomatomorpha</taxon>
        <taxon>Gnathostomatoidea</taxon>
        <taxon>Gnathostomatidae</taxon>
        <taxon>Gnathostoma</taxon>
    </lineage>
</organism>
<keyword evidence="5 6" id="KW-0413">Isomerase</keyword>
<evidence type="ECO:0000256" key="3">
    <source>
        <dbReference type="ARBA" id="ARBA00023029"/>
    </source>
</evidence>
<dbReference type="EMBL" id="JBGFUD010014096">
    <property type="protein sequence ID" value="MFH4983849.1"/>
    <property type="molecule type" value="Genomic_DNA"/>
</dbReference>
<keyword evidence="3 6" id="KW-0799">Topoisomerase</keyword>
<sequence length="209" mass="23555">FICLFTGGRNGYGAKLCNIFSTEFTVETSSKEYGKVFKQTWVNNMTKDKEPFIAKSKGEDFTRVTFRPDLAKFKMTELDDDIIALMSRRAYDVAGVTKGVKVYLNGKQLPVQGFKQYVEQYTKHNLESSGEPYKVVFDQPNERWSIALTVSEKGFQQVSFTNAISTSKGGRHVDYVADQITSKLIEVIKKKTGKSGINVKPFQVINTSV</sequence>
<dbReference type="GO" id="GO:0003677">
    <property type="term" value="F:DNA binding"/>
    <property type="evidence" value="ECO:0007669"/>
    <property type="project" value="UniProtKB-UniRule"/>
</dbReference>
<dbReference type="PANTHER" id="PTHR10169:SF38">
    <property type="entry name" value="DNA TOPOISOMERASE 2"/>
    <property type="match status" value="1"/>
</dbReference>
<dbReference type="Gene3D" id="3.30.230.10">
    <property type="match status" value="1"/>
</dbReference>
<protein>
    <recommendedName>
        <fullName evidence="6">DNA topoisomerase 2</fullName>
        <ecNumber evidence="6">5.6.2.2</ecNumber>
    </recommendedName>
</protein>
<feature type="non-terminal residue" evidence="8">
    <location>
        <position position="1"/>
    </location>
</feature>
<comment type="cofactor">
    <cofactor evidence="2">
        <name>Mg(2+)</name>
        <dbReference type="ChEBI" id="CHEBI:18420"/>
    </cofactor>
</comment>
<evidence type="ECO:0000313" key="8">
    <source>
        <dbReference type="EMBL" id="MFH4983849.1"/>
    </source>
</evidence>
<dbReference type="SUPFAM" id="SSF55874">
    <property type="entry name" value="ATPase domain of HSP90 chaperone/DNA topoisomerase II/histidine kinase"/>
    <property type="match status" value="1"/>
</dbReference>
<evidence type="ECO:0000256" key="1">
    <source>
        <dbReference type="ARBA" id="ARBA00000185"/>
    </source>
</evidence>
<dbReference type="PRINTS" id="PR00418">
    <property type="entry name" value="TPI2FAMILY"/>
</dbReference>
<dbReference type="SMART" id="SM00433">
    <property type="entry name" value="TOP2c"/>
    <property type="match status" value="1"/>
</dbReference>
<keyword evidence="4 6" id="KW-0238">DNA-binding</keyword>
<dbReference type="Pfam" id="PF00204">
    <property type="entry name" value="DNA_gyraseB"/>
    <property type="match status" value="1"/>
</dbReference>
<evidence type="ECO:0000256" key="2">
    <source>
        <dbReference type="ARBA" id="ARBA00001946"/>
    </source>
</evidence>
<dbReference type="Gene3D" id="3.30.565.10">
    <property type="entry name" value="Histidine kinase-like ATPase, C-terminal domain"/>
    <property type="match status" value="1"/>
</dbReference>
<dbReference type="InterPro" id="IPR013506">
    <property type="entry name" value="Topo_IIA_bsu_dom2"/>
</dbReference>
<evidence type="ECO:0000313" key="9">
    <source>
        <dbReference type="Proteomes" id="UP001608902"/>
    </source>
</evidence>
<accession>A0ABD6EV57</accession>
<dbReference type="InterPro" id="IPR036890">
    <property type="entry name" value="HATPase_C_sf"/>
</dbReference>
<dbReference type="Proteomes" id="UP001608902">
    <property type="component" value="Unassembled WGS sequence"/>
</dbReference>
<keyword evidence="6" id="KW-0547">Nucleotide-binding</keyword>
<dbReference type="SUPFAM" id="SSF54211">
    <property type="entry name" value="Ribosomal protein S5 domain 2-like"/>
    <property type="match status" value="1"/>
</dbReference>
<keyword evidence="6" id="KW-0067">ATP-binding</keyword>
<feature type="domain" description="DNA topoisomerase type IIA subunit B" evidence="7">
    <location>
        <begin position="113"/>
        <end position="206"/>
    </location>
</feature>
<keyword evidence="9" id="KW-1185">Reference proteome</keyword>
<dbReference type="PANTHER" id="PTHR10169">
    <property type="entry name" value="DNA TOPOISOMERASE/GYRASE"/>
    <property type="match status" value="1"/>
</dbReference>
<evidence type="ECO:0000256" key="4">
    <source>
        <dbReference type="ARBA" id="ARBA00023125"/>
    </source>
</evidence>
<evidence type="ECO:0000259" key="7">
    <source>
        <dbReference type="Pfam" id="PF00204"/>
    </source>
</evidence>
<proteinExistence type="inferred from homology"/>
<dbReference type="GO" id="GO:0003918">
    <property type="term" value="F:DNA topoisomerase type II (double strand cut, ATP-hydrolyzing) activity"/>
    <property type="evidence" value="ECO:0007669"/>
    <property type="project" value="UniProtKB-UniRule"/>
</dbReference>
<comment type="subunit">
    <text evidence="6">Homodimer.</text>
</comment>
<comment type="function">
    <text evidence="6">Control of topological states of DNA by transient breakage and subsequent rejoining of DNA strands. Topoisomerase II makes double-strand breaks.</text>
</comment>
<dbReference type="GO" id="GO:0005524">
    <property type="term" value="F:ATP binding"/>
    <property type="evidence" value="ECO:0007669"/>
    <property type="project" value="UniProtKB-UniRule"/>
</dbReference>
<dbReference type="EC" id="5.6.2.2" evidence="6"/>
<name>A0ABD6EV57_9BILA</name>
<comment type="catalytic activity">
    <reaction evidence="1 6">
        <text>ATP-dependent breakage, passage and rejoining of double-stranded DNA.</text>
        <dbReference type="EC" id="5.6.2.2"/>
    </reaction>
</comment>
<evidence type="ECO:0000256" key="5">
    <source>
        <dbReference type="ARBA" id="ARBA00023235"/>
    </source>
</evidence>
<dbReference type="InterPro" id="IPR014721">
    <property type="entry name" value="Ribsml_uS5_D2-typ_fold_subgr"/>
</dbReference>
<reference evidence="8 9" key="1">
    <citation type="submission" date="2024-08" db="EMBL/GenBank/DDBJ databases">
        <title>Gnathostoma spinigerum genome.</title>
        <authorList>
            <person name="Gonzalez-Bertolin B."/>
            <person name="Monzon S."/>
            <person name="Zaballos A."/>
            <person name="Jimenez P."/>
            <person name="Dekumyoy P."/>
            <person name="Varona S."/>
            <person name="Cuesta I."/>
            <person name="Sumanam S."/>
            <person name="Adisakwattana P."/>
            <person name="Gasser R.B."/>
            <person name="Hernandez-Gonzalez A."/>
            <person name="Young N.D."/>
            <person name="Perteguer M.J."/>
        </authorList>
    </citation>
    <scope>NUCLEOTIDE SEQUENCE [LARGE SCALE GENOMIC DNA]</scope>
    <source>
        <strain evidence="8">AL3</strain>
        <tissue evidence="8">Liver</tissue>
    </source>
</reference>
<comment type="caution">
    <text evidence="8">The sequence shown here is derived from an EMBL/GenBank/DDBJ whole genome shotgun (WGS) entry which is preliminary data.</text>
</comment>
<dbReference type="InterPro" id="IPR001241">
    <property type="entry name" value="Topo_IIA"/>
</dbReference>
<evidence type="ECO:0000256" key="6">
    <source>
        <dbReference type="RuleBase" id="RU362094"/>
    </source>
</evidence>
<dbReference type="GO" id="GO:0006265">
    <property type="term" value="P:DNA topological change"/>
    <property type="evidence" value="ECO:0007669"/>
    <property type="project" value="UniProtKB-UniRule"/>
</dbReference>
<comment type="similarity">
    <text evidence="6">Belongs to the type II topoisomerase family.</text>
</comment>
<dbReference type="InterPro" id="IPR020568">
    <property type="entry name" value="Ribosomal_Su5_D2-typ_SF"/>
</dbReference>
<dbReference type="AlphaFoldDB" id="A0ABD6EV57"/>
<gene>
    <name evidence="8" type="ORF">AB6A40_010558</name>
</gene>